<evidence type="ECO:0000256" key="5">
    <source>
        <dbReference type="SAM" id="MobiDB-lite"/>
    </source>
</evidence>
<keyword evidence="7" id="KW-1185">Reference proteome</keyword>
<protein>
    <recommendedName>
        <fullName evidence="2">Autophagy-related protein 14</fullName>
    </recommendedName>
</protein>
<organism evidence="6 7">
    <name type="scientific">Akanthomyces lecanii RCEF 1005</name>
    <dbReference type="NCBI Taxonomy" id="1081108"/>
    <lineage>
        <taxon>Eukaryota</taxon>
        <taxon>Fungi</taxon>
        <taxon>Dikarya</taxon>
        <taxon>Ascomycota</taxon>
        <taxon>Pezizomycotina</taxon>
        <taxon>Sordariomycetes</taxon>
        <taxon>Hypocreomycetidae</taxon>
        <taxon>Hypocreales</taxon>
        <taxon>Cordycipitaceae</taxon>
        <taxon>Akanthomyces</taxon>
        <taxon>Cordyceps confragosa</taxon>
    </lineage>
</organism>
<dbReference type="Proteomes" id="UP000076881">
    <property type="component" value="Unassembled WGS sequence"/>
</dbReference>
<dbReference type="GO" id="GO:0035493">
    <property type="term" value="P:SNARE complex assembly"/>
    <property type="evidence" value="ECO:0007669"/>
    <property type="project" value="TreeGrafter"/>
</dbReference>
<feature type="region of interest" description="Disordered" evidence="5">
    <location>
        <begin position="575"/>
        <end position="602"/>
    </location>
</feature>
<evidence type="ECO:0000313" key="6">
    <source>
        <dbReference type="EMBL" id="OAA80949.1"/>
    </source>
</evidence>
<accession>A0A168JWB4</accession>
<dbReference type="PANTHER" id="PTHR15157">
    <property type="entry name" value="UV RADIATION RESISTANCE-ASSOCIATED GENE PROTEIN"/>
    <property type="match status" value="1"/>
</dbReference>
<feature type="compositionally biased region" description="Low complexity" evidence="5">
    <location>
        <begin position="575"/>
        <end position="588"/>
    </location>
</feature>
<dbReference type="InterPro" id="IPR018791">
    <property type="entry name" value="UV_resistance/autophagy_Atg14"/>
</dbReference>
<dbReference type="GO" id="GO:0032991">
    <property type="term" value="C:protein-containing complex"/>
    <property type="evidence" value="ECO:0007669"/>
    <property type="project" value="UniProtKB-ARBA"/>
</dbReference>
<dbReference type="OrthoDB" id="72772at2759"/>
<gene>
    <name evidence="6" type="ORF">LEL_00494</name>
</gene>
<feature type="coiled-coil region" evidence="4">
    <location>
        <begin position="316"/>
        <end position="385"/>
    </location>
</feature>
<dbReference type="GO" id="GO:0000149">
    <property type="term" value="F:SNARE binding"/>
    <property type="evidence" value="ECO:0007669"/>
    <property type="project" value="TreeGrafter"/>
</dbReference>
<dbReference type="STRING" id="1081108.A0A168JWB4"/>
<evidence type="ECO:0000313" key="7">
    <source>
        <dbReference type="Proteomes" id="UP000076881"/>
    </source>
</evidence>
<dbReference type="Pfam" id="PF10186">
    <property type="entry name" value="ATG14"/>
    <property type="match status" value="1"/>
</dbReference>
<evidence type="ECO:0000256" key="2">
    <source>
        <dbReference type="ARBA" id="ARBA00013807"/>
    </source>
</evidence>
<reference evidence="6 7" key="1">
    <citation type="journal article" date="2016" name="Genome Biol. Evol.">
        <title>Divergent and convergent evolution of fungal pathogenicity.</title>
        <authorList>
            <person name="Shang Y."/>
            <person name="Xiao G."/>
            <person name="Zheng P."/>
            <person name="Cen K."/>
            <person name="Zhan S."/>
            <person name="Wang C."/>
        </authorList>
    </citation>
    <scope>NUCLEOTIDE SEQUENCE [LARGE SCALE GENOMIC DNA]</scope>
    <source>
        <strain evidence="6 7">RCEF 1005</strain>
    </source>
</reference>
<comment type="similarity">
    <text evidence="1">Belongs to the ATG14 family.</text>
</comment>
<evidence type="ECO:0000256" key="4">
    <source>
        <dbReference type="SAM" id="Coils"/>
    </source>
</evidence>
<dbReference type="AlphaFoldDB" id="A0A168JWB4"/>
<feature type="compositionally biased region" description="Polar residues" evidence="5">
    <location>
        <begin position="112"/>
        <end position="123"/>
    </location>
</feature>
<evidence type="ECO:0000256" key="1">
    <source>
        <dbReference type="ARBA" id="ARBA00009574"/>
    </source>
</evidence>
<dbReference type="EMBL" id="AZHF01000001">
    <property type="protein sequence ID" value="OAA80949.1"/>
    <property type="molecule type" value="Genomic_DNA"/>
</dbReference>
<name>A0A168JWB4_CORDF</name>
<keyword evidence="3 4" id="KW-0175">Coiled coil</keyword>
<dbReference type="PANTHER" id="PTHR15157:SF5">
    <property type="entry name" value="UV RADIATION RESISTANCE-ASSOCIATED GENE PROTEIN"/>
    <property type="match status" value="1"/>
</dbReference>
<comment type="caution">
    <text evidence="6">The sequence shown here is derived from an EMBL/GenBank/DDBJ whole genome shotgun (WGS) entry which is preliminary data.</text>
</comment>
<proteinExistence type="inferred from homology"/>
<sequence>MSSSAALPEPPRRPRLLAQNRKLRHLRGLSLRNLSFAPPARILRSADDGDIHTKKKKMTLAVLQESSSDPAATAAALHSSRSSENLTRMEMPARRPSVNGHRAGAPVMQRRPSLSNAHTSPVSRQKKLEDLADEAVGDVFFSLHDVASPQEPVYISEIGERSANFDFRFFNLSTCDTPVARACSVLVRVWTRRPKHSAWSFLLEELIDLRRLHFISTTLNREYRPNALVFHLEDGVYSLDFPDRISEPRQTPPPITTSSYNALMKLANLEGSLRDAEDTQRAVLQQMNALLATEEPADAGGADAAEEGVVLANKYLATQRRLNRQSEKRRDELRASLRTRRDAIAAGEALQRRRAEDMAASKEKLQASRRLLEDTEQQIRGQRRRICAELAAIFAIEPIQHAPPLSFQICGLALPNSVYDAAVARTVGEDALSAALGLVALLARHLQFYLAHPLPYEIASFVGSRSYIRDDISLLVEAKAAGAAGPRREFPLFLPRGGSTTGQWRFEYAWFLLNKNLEALCASQGLRVVDIRHTLPNLKYLLYVGSAGRNEMPERKKGGVRGLWAGRLTGRVPSSSSPLLLGGDDVSSTGGSRPGSADSEAHAQRGDLLRTAALADEPPRAMGWGVSGGGGMNPDLALPFRSPETKFTLRTKGLREDVAG</sequence>
<evidence type="ECO:0000256" key="3">
    <source>
        <dbReference type="ARBA" id="ARBA00023054"/>
    </source>
</evidence>
<dbReference type="GO" id="GO:0000323">
    <property type="term" value="C:lytic vacuole"/>
    <property type="evidence" value="ECO:0007669"/>
    <property type="project" value="TreeGrafter"/>
</dbReference>
<feature type="region of interest" description="Disordered" evidence="5">
    <location>
        <begin position="65"/>
        <end position="125"/>
    </location>
</feature>
<dbReference type="GO" id="GO:0005768">
    <property type="term" value="C:endosome"/>
    <property type="evidence" value="ECO:0007669"/>
    <property type="project" value="TreeGrafter"/>
</dbReference>